<gene>
    <name evidence="2" type="ORF">SNAT2548_LOCUS2392</name>
</gene>
<organism evidence="2 3">
    <name type="scientific">Symbiodinium natans</name>
    <dbReference type="NCBI Taxonomy" id="878477"/>
    <lineage>
        <taxon>Eukaryota</taxon>
        <taxon>Sar</taxon>
        <taxon>Alveolata</taxon>
        <taxon>Dinophyceae</taxon>
        <taxon>Suessiales</taxon>
        <taxon>Symbiodiniaceae</taxon>
        <taxon>Symbiodinium</taxon>
    </lineage>
</organism>
<keyword evidence="1" id="KW-0472">Membrane</keyword>
<feature type="transmembrane region" description="Helical" evidence="1">
    <location>
        <begin position="80"/>
        <end position="101"/>
    </location>
</feature>
<dbReference type="AlphaFoldDB" id="A0A812I2Z5"/>
<sequence>MVGSPWSVPGLAACLGMLAVDWVFDVGEAQAAKVYYCSLLPTLFSFPHCLRVVIPVAFAGICILSNLYASWSGQHGLAKVAHLATCAVLLFGGLPCFYVSVRSVQMLCGGIDETAQITTLQQAHAAMFVVFLASIAFEVAGHAARAKSAPDSKSKAT</sequence>
<feature type="transmembrane region" description="Helical" evidence="1">
    <location>
        <begin position="121"/>
        <end position="140"/>
    </location>
</feature>
<protein>
    <submittedName>
        <fullName evidence="2">Uncharacterized protein</fullName>
    </submittedName>
</protein>
<evidence type="ECO:0000256" key="1">
    <source>
        <dbReference type="SAM" id="Phobius"/>
    </source>
</evidence>
<keyword evidence="1" id="KW-1133">Transmembrane helix</keyword>
<evidence type="ECO:0000313" key="3">
    <source>
        <dbReference type="Proteomes" id="UP000604046"/>
    </source>
</evidence>
<keyword evidence="1" id="KW-0812">Transmembrane</keyword>
<dbReference type="OrthoDB" id="412972at2759"/>
<reference evidence="2" key="1">
    <citation type="submission" date="2021-02" db="EMBL/GenBank/DDBJ databases">
        <authorList>
            <person name="Dougan E. K."/>
            <person name="Rhodes N."/>
            <person name="Thang M."/>
            <person name="Chan C."/>
        </authorList>
    </citation>
    <scope>NUCLEOTIDE SEQUENCE</scope>
</reference>
<dbReference type="EMBL" id="CAJNDS010000136">
    <property type="protein sequence ID" value="CAE6968958.1"/>
    <property type="molecule type" value="Genomic_DNA"/>
</dbReference>
<comment type="caution">
    <text evidence="2">The sequence shown here is derived from an EMBL/GenBank/DDBJ whole genome shotgun (WGS) entry which is preliminary data.</text>
</comment>
<accession>A0A812I2Z5</accession>
<proteinExistence type="predicted"/>
<dbReference type="Proteomes" id="UP000604046">
    <property type="component" value="Unassembled WGS sequence"/>
</dbReference>
<keyword evidence="3" id="KW-1185">Reference proteome</keyword>
<evidence type="ECO:0000313" key="2">
    <source>
        <dbReference type="EMBL" id="CAE6968958.1"/>
    </source>
</evidence>
<name>A0A812I2Z5_9DINO</name>
<feature type="transmembrane region" description="Helical" evidence="1">
    <location>
        <begin position="50"/>
        <end position="68"/>
    </location>
</feature>